<dbReference type="GO" id="GO:0016285">
    <property type="term" value="F:alanyl aminopeptidase activity"/>
    <property type="evidence" value="ECO:0007669"/>
    <property type="project" value="UniProtKB-EC"/>
</dbReference>
<comment type="cofactor">
    <cofactor evidence="2">
        <name>Zn(2+)</name>
        <dbReference type="ChEBI" id="CHEBI:29105"/>
    </cofactor>
</comment>
<evidence type="ECO:0000256" key="2">
    <source>
        <dbReference type="ARBA" id="ARBA00001947"/>
    </source>
</evidence>
<dbReference type="EC" id="3.4.11.2" evidence="4"/>
<dbReference type="Gene3D" id="1.10.390.10">
    <property type="entry name" value="Neutral Protease Domain 2"/>
    <property type="match status" value="1"/>
</dbReference>
<dbReference type="InterPro" id="IPR014782">
    <property type="entry name" value="Peptidase_M1_dom"/>
</dbReference>
<keyword evidence="17" id="KW-1185">Reference proteome</keyword>
<dbReference type="PRINTS" id="PR00756">
    <property type="entry name" value="ALADIPTASE"/>
</dbReference>
<feature type="domain" description="Peptidase M1 membrane alanine aminopeptidase" evidence="14">
    <location>
        <begin position="225"/>
        <end position="439"/>
    </location>
</feature>
<keyword evidence="7" id="KW-0645">Protease</keyword>
<dbReference type="GO" id="GO:0008270">
    <property type="term" value="F:zinc ion binding"/>
    <property type="evidence" value="ECO:0007669"/>
    <property type="project" value="InterPro"/>
</dbReference>
<proteinExistence type="inferred from homology"/>
<keyword evidence="6 16" id="KW-0031">Aminopeptidase</keyword>
<dbReference type="GO" id="GO:0043171">
    <property type="term" value="P:peptide catabolic process"/>
    <property type="evidence" value="ECO:0007669"/>
    <property type="project" value="TreeGrafter"/>
</dbReference>
<dbReference type="GO" id="GO:0042277">
    <property type="term" value="F:peptide binding"/>
    <property type="evidence" value="ECO:0007669"/>
    <property type="project" value="TreeGrafter"/>
</dbReference>
<dbReference type="InterPro" id="IPR042097">
    <property type="entry name" value="Aminopeptidase_N-like_N_sf"/>
</dbReference>
<evidence type="ECO:0000256" key="1">
    <source>
        <dbReference type="ARBA" id="ARBA00000098"/>
    </source>
</evidence>
<organism evidence="16 17">
    <name type="scientific">Actinorhabdospora filicis</name>
    <dbReference type="NCBI Taxonomy" id="1785913"/>
    <lineage>
        <taxon>Bacteria</taxon>
        <taxon>Bacillati</taxon>
        <taxon>Actinomycetota</taxon>
        <taxon>Actinomycetes</taxon>
        <taxon>Micromonosporales</taxon>
        <taxon>Micromonosporaceae</taxon>
        <taxon>Actinorhabdospora</taxon>
    </lineage>
</organism>
<dbReference type="SUPFAM" id="SSF55486">
    <property type="entry name" value="Metalloproteases ('zincins'), catalytic domain"/>
    <property type="match status" value="1"/>
</dbReference>
<evidence type="ECO:0000256" key="5">
    <source>
        <dbReference type="ARBA" id="ARBA00015611"/>
    </source>
</evidence>
<dbReference type="InterPro" id="IPR050344">
    <property type="entry name" value="Peptidase_M1_aminopeptidases"/>
</dbReference>
<dbReference type="Pfam" id="PF11838">
    <property type="entry name" value="ERAP1_C"/>
    <property type="match status" value="1"/>
</dbReference>
<dbReference type="GO" id="GO:0005737">
    <property type="term" value="C:cytoplasm"/>
    <property type="evidence" value="ECO:0007669"/>
    <property type="project" value="TreeGrafter"/>
</dbReference>
<comment type="similarity">
    <text evidence="3">Belongs to the peptidase M1 family.</text>
</comment>
<evidence type="ECO:0000259" key="15">
    <source>
        <dbReference type="Pfam" id="PF11838"/>
    </source>
</evidence>
<evidence type="ECO:0000256" key="4">
    <source>
        <dbReference type="ARBA" id="ARBA00012564"/>
    </source>
</evidence>
<dbReference type="CDD" id="cd09602">
    <property type="entry name" value="M1_APN"/>
    <property type="match status" value="1"/>
</dbReference>
<evidence type="ECO:0000256" key="12">
    <source>
        <dbReference type="ARBA" id="ARBA00029811"/>
    </source>
</evidence>
<dbReference type="Pfam" id="PF01433">
    <property type="entry name" value="Peptidase_M1"/>
    <property type="match status" value="1"/>
</dbReference>
<protein>
    <recommendedName>
        <fullName evidence="5">Aminopeptidase N</fullName>
        <ecNumber evidence="4">3.4.11.2</ecNumber>
    </recommendedName>
    <alternativeName>
        <fullName evidence="12">Alanine aminopeptidase</fullName>
    </alternativeName>
    <alternativeName>
        <fullName evidence="13">Lysyl aminopeptidase</fullName>
    </alternativeName>
</protein>
<dbReference type="EMBL" id="BSTX01000003">
    <property type="protein sequence ID" value="GLZ79331.1"/>
    <property type="molecule type" value="Genomic_DNA"/>
</dbReference>
<dbReference type="GO" id="GO:0006508">
    <property type="term" value="P:proteolysis"/>
    <property type="evidence" value="ECO:0007669"/>
    <property type="project" value="UniProtKB-KW"/>
</dbReference>
<evidence type="ECO:0000256" key="6">
    <source>
        <dbReference type="ARBA" id="ARBA00022438"/>
    </source>
</evidence>
<evidence type="ECO:0000313" key="17">
    <source>
        <dbReference type="Proteomes" id="UP001165079"/>
    </source>
</evidence>
<comment type="catalytic activity">
    <reaction evidence="1">
        <text>Release of an N-terminal amino acid, Xaa-|-Yaa- from a peptide, amide or arylamide. Xaa is preferably Ala, but may be most amino acids including Pro (slow action). When a terminal hydrophobic residue is followed by a prolyl residue, the two may be released as an intact Xaa-Pro dipeptide.</text>
        <dbReference type="EC" id="3.4.11.2"/>
    </reaction>
</comment>
<dbReference type="NCBIfam" id="TIGR02412">
    <property type="entry name" value="pepN_strep_liv"/>
    <property type="match status" value="1"/>
</dbReference>
<reference evidence="16" key="1">
    <citation type="submission" date="2023-03" db="EMBL/GenBank/DDBJ databases">
        <title>Actinorhabdospora filicis NBRC 111898.</title>
        <authorList>
            <person name="Ichikawa N."/>
            <person name="Sato H."/>
            <person name="Tonouchi N."/>
        </authorList>
    </citation>
    <scope>NUCLEOTIDE SEQUENCE</scope>
    <source>
        <strain evidence="16">NBRC 111898</strain>
    </source>
</reference>
<dbReference type="Proteomes" id="UP001165079">
    <property type="component" value="Unassembled WGS sequence"/>
</dbReference>
<name>A0A9W6SRC3_9ACTN</name>
<dbReference type="GO" id="GO:0005615">
    <property type="term" value="C:extracellular space"/>
    <property type="evidence" value="ECO:0007669"/>
    <property type="project" value="TreeGrafter"/>
</dbReference>
<feature type="domain" description="ERAP1-like C-terminal" evidence="15">
    <location>
        <begin position="522"/>
        <end position="831"/>
    </location>
</feature>
<dbReference type="Gene3D" id="2.60.40.1730">
    <property type="entry name" value="tricorn interacting facor f3 domain"/>
    <property type="match status" value="1"/>
</dbReference>
<keyword evidence="9" id="KW-0378">Hydrolase</keyword>
<evidence type="ECO:0000256" key="10">
    <source>
        <dbReference type="ARBA" id="ARBA00022833"/>
    </source>
</evidence>
<evidence type="ECO:0000313" key="16">
    <source>
        <dbReference type="EMBL" id="GLZ79331.1"/>
    </source>
</evidence>
<evidence type="ECO:0000256" key="7">
    <source>
        <dbReference type="ARBA" id="ARBA00022670"/>
    </source>
</evidence>
<dbReference type="SUPFAM" id="SSF63737">
    <property type="entry name" value="Leukotriene A4 hydrolase N-terminal domain"/>
    <property type="match status" value="1"/>
</dbReference>
<dbReference type="PANTHER" id="PTHR11533">
    <property type="entry name" value="PROTEASE M1 ZINC METALLOPROTEASE"/>
    <property type="match status" value="1"/>
</dbReference>
<evidence type="ECO:0000256" key="13">
    <source>
        <dbReference type="ARBA" id="ARBA00031533"/>
    </source>
</evidence>
<dbReference type="GO" id="GO:0016020">
    <property type="term" value="C:membrane"/>
    <property type="evidence" value="ECO:0007669"/>
    <property type="project" value="TreeGrafter"/>
</dbReference>
<dbReference type="InterPro" id="IPR024571">
    <property type="entry name" value="ERAP1-like_C_dom"/>
</dbReference>
<evidence type="ECO:0000256" key="8">
    <source>
        <dbReference type="ARBA" id="ARBA00022723"/>
    </source>
</evidence>
<dbReference type="AlphaFoldDB" id="A0A9W6SRC3"/>
<comment type="caution">
    <text evidence="16">The sequence shown here is derived from an EMBL/GenBank/DDBJ whole genome shotgun (WGS) entry which is preliminary data.</text>
</comment>
<dbReference type="InterPro" id="IPR012778">
    <property type="entry name" value="Pept_M1_aminopeptidase"/>
</dbReference>
<dbReference type="InterPro" id="IPR001930">
    <property type="entry name" value="Peptidase_M1"/>
</dbReference>
<evidence type="ECO:0000256" key="3">
    <source>
        <dbReference type="ARBA" id="ARBA00010136"/>
    </source>
</evidence>
<dbReference type="PANTHER" id="PTHR11533:SF174">
    <property type="entry name" value="PUROMYCIN-SENSITIVE AMINOPEPTIDASE-RELATED"/>
    <property type="match status" value="1"/>
</dbReference>
<sequence length="843" mass="93080">MVGMPSLRRDEARARAELLTVESYDIDLDLTRGEEVFGSVVKIRFFSSEEGAATFVELVPETLHRIALNGVDLPVGDLVDNRFPLSGLAASNELVVEADMRYSHSGEGLHRFTDPEDKLAYTYMMGFHDMASRVYACFEQPDLKAPVRLSVTAPEDWTVVANESGTRVSPGRWEFTETKPLATYFTTLVAGPYHSVYREHDGMTFGLHCRRSMAAYMDADADEMFEVSFGCFDKFHELYGVRFPFGTSYDQAFVPEFNAGAMENPGCVTFRDEAFIYRSAVTDTRREGRATTIAHEMAHMWFGDLVTLRWWDDLWLNESFANYMGFRGAAEATRFEGGWSNVVFNKMGGLAADQRPSTHPVSVELEVSSDALANFDGIAYAKGGAILKQLAAWLGDEVFFGGLREYFSRYGMGNASLADLLDCLSKVSGHDLAEWGQKWLRTTGPNTLRAEVEVDGEGNYTSVRVRQSAPADHPTLRSHHIKIGLYDLDGDVVVRREQVTVSVAGELTDVPELAGRPKATLLLVNDDDLTYAKVRLDADSLGALRTALPRLQDPVGRALLWSIAWDSCRDGELPAGEFLGLLRECLPAEPLQSVVDMLMMMARGTVIDQYLTPEERPEGLRGYAELGRALVAGAEPGSGRQLTGFRAQVSAASAEDAGTLKGWLNGEGAPEGLTVDTELRWSILARLCTLGAAGEADIAAELERDPSSEGLKHAATCRAARPDAAAKEEAWNIVLHDRELSNHVLRAVAEGFWRNEQAELLAPYVDRFFAEFPAAVDARMPWEKMHLTAAMFPSQVVDARTAELADAMLSAEGLAQEFRRTAADRLDDLRRAVRVREVADTVK</sequence>
<accession>A0A9W6SRC3</accession>
<evidence type="ECO:0000259" key="14">
    <source>
        <dbReference type="Pfam" id="PF01433"/>
    </source>
</evidence>
<gene>
    <name evidence="16" type="ORF">Afil01_41380</name>
</gene>
<evidence type="ECO:0000256" key="11">
    <source>
        <dbReference type="ARBA" id="ARBA00023049"/>
    </source>
</evidence>
<dbReference type="GO" id="GO:0070006">
    <property type="term" value="F:metalloaminopeptidase activity"/>
    <property type="evidence" value="ECO:0007669"/>
    <property type="project" value="TreeGrafter"/>
</dbReference>
<evidence type="ECO:0000256" key="9">
    <source>
        <dbReference type="ARBA" id="ARBA00022801"/>
    </source>
</evidence>
<keyword evidence="10" id="KW-0862">Zinc</keyword>
<dbReference type="InterPro" id="IPR027268">
    <property type="entry name" value="Peptidase_M4/M1_CTD_sf"/>
</dbReference>
<keyword evidence="11" id="KW-0482">Metalloprotease</keyword>
<keyword evidence="8" id="KW-0479">Metal-binding</keyword>